<gene>
    <name evidence="1" type="ORF">BTMF_LOCUS591</name>
</gene>
<dbReference type="WBParaSite" id="BTMF_0000124401-mRNA-1">
    <property type="protein sequence ID" value="BTMF_0000124401-mRNA-1"/>
    <property type="gene ID" value="BTMF_0000124401"/>
</dbReference>
<reference evidence="3" key="1">
    <citation type="submission" date="2017-02" db="UniProtKB">
        <authorList>
            <consortium name="WormBaseParasite"/>
        </authorList>
    </citation>
    <scope>IDENTIFICATION</scope>
</reference>
<accession>A0A0R3Q4K9</accession>
<name>A0A0R3Q4K9_9BILA</name>
<organism evidence="3">
    <name type="scientific">Brugia timori</name>
    <dbReference type="NCBI Taxonomy" id="42155"/>
    <lineage>
        <taxon>Eukaryota</taxon>
        <taxon>Metazoa</taxon>
        <taxon>Ecdysozoa</taxon>
        <taxon>Nematoda</taxon>
        <taxon>Chromadorea</taxon>
        <taxon>Rhabditida</taxon>
        <taxon>Spirurina</taxon>
        <taxon>Spiruromorpha</taxon>
        <taxon>Filarioidea</taxon>
        <taxon>Onchocercidae</taxon>
        <taxon>Brugia</taxon>
    </lineage>
</organism>
<keyword evidence="2" id="KW-1185">Reference proteome</keyword>
<protein>
    <submittedName>
        <fullName evidence="3">Ovule protein</fullName>
    </submittedName>
</protein>
<proteinExistence type="predicted"/>
<dbReference type="EMBL" id="UZAG01000342">
    <property type="protein sequence ID" value="VDO08095.1"/>
    <property type="molecule type" value="Genomic_DNA"/>
</dbReference>
<evidence type="ECO:0000313" key="2">
    <source>
        <dbReference type="Proteomes" id="UP000280834"/>
    </source>
</evidence>
<evidence type="ECO:0000313" key="3">
    <source>
        <dbReference type="WBParaSite" id="BTMF_0000124401-mRNA-1"/>
    </source>
</evidence>
<sequence>MQLKIQLYRIASVERGRYLKKIRPELWAQFKNRREDGRGKRWNCKKVVSSDYN</sequence>
<reference evidence="1 2" key="2">
    <citation type="submission" date="2018-11" db="EMBL/GenBank/DDBJ databases">
        <authorList>
            <consortium name="Pathogen Informatics"/>
        </authorList>
    </citation>
    <scope>NUCLEOTIDE SEQUENCE [LARGE SCALE GENOMIC DNA]</scope>
</reference>
<dbReference type="Proteomes" id="UP000280834">
    <property type="component" value="Unassembled WGS sequence"/>
</dbReference>
<dbReference type="AlphaFoldDB" id="A0A0R3Q4K9"/>
<evidence type="ECO:0000313" key="1">
    <source>
        <dbReference type="EMBL" id="VDO08095.1"/>
    </source>
</evidence>